<dbReference type="Pfam" id="PF02653">
    <property type="entry name" value="BPD_transp_2"/>
    <property type="match status" value="1"/>
</dbReference>
<evidence type="ECO:0000256" key="5">
    <source>
        <dbReference type="ARBA" id="ARBA00023136"/>
    </source>
</evidence>
<dbReference type="STRING" id="574650.SAMN04487966_10624"/>
<evidence type="ECO:0000256" key="7">
    <source>
        <dbReference type="SAM" id="Phobius"/>
    </source>
</evidence>
<dbReference type="OrthoDB" id="45037at2"/>
<feature type="transmembrane region" description="Helical" evidence="7">
    <location>
        <begin position="252"/>
        <end position="270"/>
    </location>
</feature>
<keyword evidence="8" id="KW-0813">Transport</keyword>
<dbReference type="GO" id="GO:0005886">
    <property type="term" value="C:plasma membrane"/>
    <property type="evidence" value="ECO:0007669"/>
    <property type="project" value="UniProtKB-SubCell"/>
</dbReference>
<feature type="compositionally biased region" description="Low complexity" evidence="6">
    <location>
        <begin position="15"/>
        <end position="30"/>
    </location>
</feature>
<feature type="compositionally biased region" description="Low complexity" evidence="6">
    <location>
        <begin position="429"/>
        <end position="444"/>
    </location>
</feature>
<evidence type="ECO:0000256" key="1">
    <source>
        <dbReference type="ARBA" id="ARBA00004651"/>
    </source>
</evidence>
<evidence type="ECO:0000313" key="9">
    <source>
        <dbReference type="Proteomes" id="UP000198881"/>
    </source>
</evidence>
<organism evidence="8 9">
    <name type="scientific">Micrococcus terreus</name>
    <dbReference type="NCBI Taxonomy" id="574650"/>
    <lineage>
        <taxon>Bacteria</taxon>
        <taxon>Bacillati</taxon>
        <taxon>Actinomycetota</taxon>
        <taxon>Actinomycetes</taxon>
        <taxon>Micrococcales</taxon>
        <taxon>Micrococcaceae</taxon>
        <taxon>Micrococcus</taxon>
    </lineage>
</organism>
<dbReference type="RefSeq" id="WP_091697176.1">
    <property type="nucleotide sequence ID" value="NZ_FPCG01000006.1"/>
</dbReference>
<dbReference type="EMBL" id="FPCG01000006">
    <property type="protein sequence ID" value="SFV23081.1"/>
    <property type="molecule type" value="Genomic_DNA"/>
</dbReference>
<keyword evidence="8" id="KW-0762">Sugar transport</keyword>
<dbReference type="AlphaFoldDB" id="A0A1I7MMD2"/>
<dbReference type="GO" id="GO:0022857">
    <property type="term" value="F:transmembrane transporter activity"/>
    <property type="evidence" value="ECO:0007669"/>
    <property type="project" value="InterPro"/>
</dbReference>
<keyword evidence="4 7" id="KW-1133">Transmembrane helix</keyword>
<feature type="transmembrane region" description="Helical" evidence="7">
    <location>
        <begin position="299"/>
        <end position="319"/>
    </location>
</feature>
<dbReference type="PANTHER" id="PTHR47089">
    <property type="entry name" value="ABC TRANSPORTER, PERMEASE PROTEIN"/>
    <property type="match status" value="1"/>
</dbReference>
<evidence type="ECO:0000313" key="8">
    <source>
        <dbReference type="EMBL" id="SFV23081.1"/>
    </source>
</evidence>
<feature type="transmembrane region" description="Helical" evidence="7">
    <location>
        <begin position="81"/>
        <end position="100"/>
    </location>
</feature>
<comment type="subcellular location">
    <subcellularLocation>
        <location evidence="1">Cell membrane</location>
        <topology evidence="1">Multi-pass membrane protein</topology>
    </subcellularLocation>
</comment>
<dbReference type="CDD" id="cd06580">
    <property type="entry name" value="TM_PBP1_transp_TpRbsC_like"/>
    <property type="match status" value="1"/>
</dbReference>
<proteinExistence type="predicted"/>
<keyword evidence="3 7" id="KW-0812">Transmembrane</keyword>
<feature type="compositionally biased region" description="Basic and acidic residues" evidence="6">
    <location>
        <begin position="481"/>
        <end position="502"/>
    </location>
</feature>
<sequence>MSSTATTERPERGASRSSAQTTSGAGSSGSVMREIMSGNGMVTVLAILLSLIISALLIIFTNQDFLDAAAYFFSRPMDALAAAWTAVTSAYAALFRGSIFNYEASSVTGMFHPLTETLTVATPLIIISLGIAISFRAGLFNIGGQGQMIFGAMFATWFGVHLQLPAGIHLLLVLIMGILGGALWGSVVGALKAWTGAHEVILTIMLNYVAINLVTYLLYTPVLQAEGSTNPVSDALEPTALFPPLIGDSFRLNWGFVVAILATVFAWWLLSRSTIGFRLRAVGANPTAARTAGISVRSMYITAMAISGGLAGLAGMAQVSGTEKVLNTDVAGSFGFDAITVALLGRSNPIGVFFAGLLFGALRAGGVTMQVETGVPIDIVLVVQSFIVLFIAAPPLVRTIFRLPQPGALKARTSADPVTQPLAAGVAASTTATADGTTHAPAGATGDGAGLADAEEEATADEADVSSTPPDSGPPLGSHPTAEEVHQDEDARRRAAGEGEQL</sequence>
<dbReference type="InterPro" id="IPR001851">
    <property type="entry name" value="ABC_transp_permease"/>
</dbReference>
<evidence type="ECO:0000256" key="3">
    <source>
        <dbReference type="ARBA" id="ARBA00022692"/>
    </source>
</evidence>
<feature type="transmembrane region" description="Helical" evidence="7">
    <location>
        <begin position="170"/>
        <end position="191"/>
    </location>
</feature>
<keyword evidence="9" id="KW-1185">Reference proteome</keyword>
<protein>
    <submittedName>
        <fullName evidence="8">Simple sugar transport system permease protein</fullName>
    </submittedName>
</protein>
<feature type="transmembrane region" description="Helical" evidence="7">
    <location>
        <begin position="377"/>
        <end position="397"/>
    </location>
</feature>
<name>A0A1I7MMD2_9MICC</name>
<evidence type="ECO:0000256" key="2">
    <source>
        <dbReference type="ARBA" id="ARBA00022475"/>
    </source>
</evidence>
<feature type="transmembrane region" description="Helical" evidence="7">
    <location>
        <begin position="40"/>
        <end position="60"/>
    </location>
</feature>
<keyword evidence="5 7" id="KW-0472">Membrane</keyword>
<keyword evidence="2" id="KW-1003">Cell membrane</keyword>
<gene>
    <name evidence="8" type="ORF">SAMN04487966_10624</name>
</gene>
<evidence type="ECO:0000256" key="4">
    <source>
        <dbReference type="ARBA" id="ARBA00022989"/>
    </source>
</evidence>
<feature type="transmembrane region" description="Helical" evidence="7">
    <location>
        <begin position="120"/>
        <end position="139"/>
    </location>
</feature>
<feature type="transmembrane region" description="Helical" evidence="7">
    <location>
        <begin position="200"/>
        <end position="219"/>
    </location>
</feature>
<reference evidence="8 9" key="1">
    <citation type="submission" date="2016-10" db="EMBL/GenBank/DDBJ databases">
        <authorList>
            <person name="de Groot N.N."/>
        </authorList>
    </citation>
    <scope>NUCLEOTIDE SEQUENCE [LARGE SCALE GENOMIC DNA]</scope>
    <source>
        <strain evidence="8 9">CGMCC 1.7054</strain>
    </source>
</reference>
<accession>A0A1I7MMD2</accession>
<evidence type="ECO:0000256" key="6">
    <source>
        <dbReference type="SAM" id="MobiDB-lite"/>
    </source>
</evidence>
<dbReference type="Proteomes" id="UP000198881">
    <property type="component" value="Unassembled WGS sequence"/>
</dbReference>
<feature type="compositionally biased region" description="Acidic residues" evidence="6">
    <location>
        <begin position="453"/>
        <end position="464"/>
    </location>
</feature>
<dbReference type="PANTHER" id="PTHR47089:SF1">
    <property type="entry name" value="GUANOSINE ABC TRANSPORTER PERMEASE PROTEIN NUPP"/>
    <property type="match status" value="1"/>
</dbReference>
<feature type="region of interest" description="Disordered" evidence="6">
    <location>
        <begin position="429"/>
        <end position="502"/>
    </location>
</feature>
<feature type="region of interest" description="Disordered" evidence="6">
    <location>
        <begin position="1"/>
        <end position="30"/>
    </location>
</feature>